<evidence type="ECO:0000313" key="4">
    <source>
        <dbReference type="Proteomes" id="UP001347146"/>
    </source>
</evidence>
<dbReference type="Gene3D" id="1.10.10.10">
    <property type="entry name" value="Winged helix-like DNA-binding domain superfamily/Winged helix DNA-binding domain"/>
    <property type="match status" value="1"/>
</dbReference>
<dbReference type="InterPro" id="IPR036388">
    <property type="entry name" value="WH-like_DNA-bd_sf"/>
</dbReference>
<dbReference type="InterPro" id="IPR001279">
    <property type="entry name" value="Metallo-B-lactamas"/>
</dbReference>
<dbReference type="PANTHER" id="PTHR23131:SF4">
    <property type="entry name" value="METALLO-BETA-LACTAMASE SUPERFAMILY POTEIN"/>
    <property type="match status" value="1"/>
</dbReference>
<reference evidence="3 4" key="1">
    <citation type="submission" date="2024-01" db="EMBL/GenBank/DDBJ databases">
        <title>Draft genome sequence of Gordonia sp. LSe1-13.</title>
        <authorList>
            <person name="Suphannarot A."/>
            <person name="Mingma R."/>
        </authorList>
    </citation>
    <scope>NUCLEOTIDE SEQUENCE [LARGE SCALE GENOMIC DNA]</scope>
    <source>
        <strain evidence="3 4">LSe1-13</strain>
    </source>
</reference>
<dbReference type="RefSeq" id="WP_330431012.1">
    <property type="nucleotide sequence ID" value="NZ_JAZDUF010000001.1"/>
</dbReference>
<dbReference type="SMART" id="SM00849">
    <property type="entry name" value="Lactamase_B"/>
    <property type="match status" value="1"/>
</dbReference>
<dbReference type="InterPro" id="IPR050662">
    <property type="entry name" value="Sec-metab_biosynth-thioest"/>
</dbReference>
<organism evidence="3 4">
    <name type="scientific">Gordonia sesuvii</name>
    <dbReference type="NCBI Taxonomy" id="3116777"/>
    <lineage>
        <taxon>Bacteria</taxon>
        <taxon>Bacillati</taxon>
        <taxon>Actinomycetota</taxon>
        <taxon>Actinomycetes</taxon>
        <taxon>Mycobacteriales</taxon>
        <taxon>Gordoniaceae</taxon>
        <taxon>Gordonia</taxon>
    </lineage>
</organism>
<dbReference type="PANTHER" id="PTHR23131">
    <property type="entry name" value="ENDORIBONUCLEASE LACTB2"/>
    <property type="match status" value="1"/>
</dbReference>
<gene>
    <name evidence="3" type="ORF">VZC37_03500</name>
</gene>
<dbReference type="Pfam" id="PF00753">
    <property type="entry name" value="Lactamase_B"/>
    <property type="match status" value="1"/>
</dbReference>
<evidence type="ECO:0000259" key="2">
    <source>
        <dbReference type="SMART" id="SM00849"/>
    </source>
</evidence>
<dbReference type="EMBL" id="JAZDUF010000001">
    <property type="protein sequence ID" value="MEE3849378.1"/>
    <property type="molecule type" value="Genomic_DNA"/>
</dbReference>
<dbReference type="Gene3D" id="3.60.15.10">
    <property type="entry name" value="Ribonuclease Z/Hydroxyacylglutathione hydrolase-like"/>
    <property type="match status" value="1"/>
</dbReference>
<feature type="region of interest" description="Disordered" evidence="1">
    <location>
        <begin position="335"/>
        <end position="365"/>
    </location>
</feature>
<accession>A0ABU7M8D2</accession>
<protein>
    <submittedName>
        <fullName evidence="3">MBL fold metallo-hydrolase</fullName>
    </submittedName>
</protein>
<feature type="domain" description="Metallo-beta-lactamase" evidence="2">
    <location>
        <begin position="44"/>
        <end position="254"/>
    </location>
</feature>
<sequence length="365" mass="40883">MTTIEVTGHRQREAWADKVLPPVEEVRPGLWSVPVPMGANPLRYVLIYVLALPDGIALIDTGWPSEESWQALVDGIRATGHDITDVRHVSITHLHPDHFGLVPRLLEHVDPVLVMHRNDARHLRHRDDAEIERQIEESRIELEALGAPDVIDNGFRHIARLPSGRVMDVELDHDQPLDLPGWNVRALWTPGHTAGHLCFVDEHAGVIFTGDHLLPRISPNVSTNAFQSQNPLAEYLVSLAHTERLPDLEALPSHEYRFRGLADRVSNLLDHHEERLGEIATAVAENPQSTAWEITRSVTWSRPFEQLSEDLARMAMRETHAHLVVLEERGVLTPSQGTPVRWSVSGPTPPLEASSTPIPTTCDRS</sequence>
<dbReference type="Proteomes" id="UP001347146">
    <property type="component" value="Unassembled WGS sequence"/>
</dbReference>
<proteinExistence type="predicted"/>
<evidence type="ECO:0000313" key="3">
    <source>
        <dbReference type="EMBL" id="MEE3849378.1"/>
    </source>
</evidence>
<dbReference type="InterPro" id="IPR036866">
    <property type="entry name" value="RibonucZ/Hydroxyglut_hydro"/>
</dbReference>
<keyword evidence="4" id="KW-1185">Reference proteome</keyword>
<dbReference type="SUPFAM" id="SSF56281">
    <property type="entry name" value="Metallo-hydrolase/oxidoreductase"/>
    <property type="match status" value="1"/>
</dbReference>
<comment type="caution">
    <text evidence="3">The sequence shown here is derived from an EMBL/GenBank/DDBJ whole genome shotgun (WGS) entry which is preliminary data.</text>
</comment>
<evidence type="ECO:0000256" key="1">
    <source>
        <dbReference type="SAM" id="MobiDB-lite"/>
    </source>
</evidence>
<name>A0ABU7M8D2_9ACTN</name>